<keyword evidence="8" id="KW-1185">Reference proteome</keyword>
<feature type="transmembrane region" description="Helical" evidence="5">
    <location>
        <begin position="196"/>
        <end position="217"/>
    </location>
</feature>
<evidence type="ECO:0000313" key="8">
    <source>
        <dbReference type="Proteomes" id="UP001446871"/>
    </source>
</evidence>
<feature type="transmembrane region" description="Helical" evidence="5">
    <location>
        <begin position="32"/>
        <end position="51"/>
    </location>
</feature>
<feature type="domain" description="Wax synthase" evidence="6">
    <location>
        <begin position="222"/>
        <end position="292"/>
    </location>
</feature>
<protein>
    <recommendedName>
        <fullName evidence="6">Wax synthase domain-containing protein</fullName>
    </recommendedName>
</protein>
<dbReference type="InterPro" id="IPR032805">
    <property type="entry name" value="Wax_synthase_dom"/>
</dbReference>
<accession>A0ABR1VEC2</accession>
<dbReference type="EMBL" id="JAQQWM010000004">
    <property type="protein sequence ID" value="KAK8068570.1"/>
    <property type="molecule type" value="Genomic_DNA"/>
</dbReference>
<organism evidence="7 8">
    <name type="scientific">Apiospora saccharicola</name>
    <dbReference type="NCBI Taxonomy" id="335842"/>
    <lineage>
        <taxon>Eukaryota</taxon>
        <taxon>Fungi</taxon>
        <taxon>Dikarya</taxon>
        <taxon>Ascomycota</taxon>
        <taxon>Pezizomycotina</taxon>
        <taxon>Sordariomycetes</taxon>
        <taxon>Xylariomycetidae</taxon>
        <taxon>Amphisphaeriales</taxon>
        <taxon>Apiosporaceae</taxon>
        <taxon>Apiospora</taxon>
    </lineage>
</organism>
<dbReference type="Proteomes" id="UP001446871">
    <property type="component" value="Unassembled WGS sequence"/>
</dbReference>
<feature type="transmembrane region" description="Helical" evidence="5">
    <location>
        <begin position="269"/>
        <end position="291"/>
    </location>
</feature>
<gene>
    <name evidence="7" type="ORF">PG996_007682</name>
</gene>
<keyword evidence="4 5" id="KW-0472">Membrane</keyword>
<evidence type="ECO:0000256" key="4">
    <source>
        <dbReference type="ARBA" id="ARBA00023136"/>
    </source>
</evidence>
<sequence length="312" mass="35667">MDLHETPFSSILPLAAAVIFLSHAIQRPAHERVRLALGILHALSVLVYLIATSRQSSLSSFSQFAVPLIIGLAIHSTAILFVQKSVVRHRRASYLQRIRTVYRIWTNVRNLPLDRYKVSLPEEPDSKRMWFAAKRVARLVALWCLQRGATSTISFIFRRLNVTTDSLSPSHQGLVPLASDTAVRGIMSVYWIWTSYYSLTLGHDLAAILFVAILGWDSTGEWPPLFGNLMDAYTLRRFWGDFWHGLHVHPFTLWIPFPHFSRSRRVRGAFTSFWVFVLAALSHAAVNLVLYRKPFLIYINSEKHGSVEETLR</sequence>
<comment type="caution">
    <text evidence="7">The sequence shown here is derived from an EMBL/GenBank/DDBJ whole genome shotgun (WGS) entry which is preliminary data.</text>
</comment>
<evidence type="ECO:0000256" key="2">
    <source>
        <dbReference type="ARBA" id="ARBA00022692"/>
    </source>
</evidence>
<evidence type="ECO:0000256" key="5">
    <source>
        <dbReference type="SAM" id="Phobius"/>
    </source>
</evidence>
<dbReference type="Pfam" id="PF13813">
    <property type="entry name" value="MBOAT_2"/>
    <property type="match status" value="1"/>
</dbReference>
<feature type="transmembrane region" description="Helical" evidence="5">
    <location>
        <begin position="63"/>
        <end position="82"/>
    </location>
</feature>
<keyword evidence="3 5" id="KW-1133">Transmembrane helix</keyword>
<evidence type="ECO:0000256" key="3">
    <source>
        <dbReference type="ARBA" id="ARBA00022989"/>
    </source>
</evidence>
<evidence type="ECO:0000313" key="7">
    <source>
        <dbReference type="EMBL" id="KAK8068570.1"/>
    </source>
</evidence>
<evidence type="ECO:0000256" key="1">
    <source>
        <dbReference type="ARBA" id="ARBA00004141"/>
    </source>
</evidence>
<keyword evidence="2 5" id="KW-0812">Transmembrane</keyword>
<name>A0ABR1VEC2_9PEZI</name>
<comment type="subcellular location">
    <subcellularLocation>
        <location evidence="1">Membrane</location>
        <topology evidence="1">Multi-pass membrane protein</topology>
    </subcellularLocation>
</comment>
<reference evidence="7 8" key="1">
    <citation type="submission" date="2023-01" db="EMBL/GenBank/DDBJ databases">
        <title>Analysis of 21 Apiospora genomes using comparative genomics revels a genus with tremendous synthesis potential of carbohydrate active enzymes and secondary metabolites.</title>
        <authorList>
            <person name="Sorensen T."/>
        </authorList>
    </citation>
    <scope>NUCLEOTIDE SEQUENCE [LARGE SCALE GENOMIC DNA]</scope>
    <source>
        <strain evidence="7 8">CBS 83171</strain>
    </source>
</reference>
<proteinExistence type="predicted"/>
<feature type="transmembrane region" description="Helical" evidence="5">
    <location>
        <begin position="6"/>
        <end position="25"/>
    </location>
</feature>
<evidence type="ECO:0000259" key="6">
    <source>
        <dbReference type="Pfam" id="PF13813"/>
    </source>
</evidence>